<dbReference type="InterPro" id="IPR011990">
    <property type="entry name" value="TPR-like_helical_dom_sf"/>
</dbReference>
<keyword evidence="4" id="KW-1185">Reference proteome</keyword>
<proteinExistence type="predicted"/>
<dbReference type="AlphaFoldDB" id="A0A9P4X831"/>
<comment type="caution">
    <text evidence="3">The sequence shown here is derived from an EMBL/GenBank/DDBJ whole genome shotgun (WGS) entry which is preliminary data.</text>
</comment>
<evidence type="ECO:0000313" key="4">
    <source>
        <dbReference type="Proteomes" id="UP000801864"/>
    </source>
</evidence>
<sequence length="440" mass="50690">MLPKAEDSWHNSLERCQQILDSEDDLEKMESIHNILVLLRASFPKNNGANHFYSQWDCCAALHHHIQTLRDKVIALKPTEPMDNDDQELYTELILNDIWYMIEIQHFLEAERSLLSLLETAENDSELAAKVHRSLLGLYERTGRSILAKRFASSEWAIVGSNSRDMSNNVANAWSNMGYTRVSAFEASDGVFYLDKAISIAKDVPEPSRYQEFNIDRFLRNRGRANQQMCRFEDALRDFDEAENYQKKIHGPNSHYDGETQYERAKIEAWRGNLEEAYSLATKAHDLVSTGKPTHASVMAAQYRLGWIAMLQGKNDLALQHFEKSLVISMMNEQHRGNSGESARIQWRMSQVLECMGREENALSLREAAVKVKTSLLATGGLCSSWRRRRFLGCTSWLAISLNDRKMLFIESHDTCYAFQPDSYQKTSSRRWRVVFHPGY</sequence>
<gene>
    <name evidence="3" type="ORF">CFAM422_010315</name>
</gene>
<dbReference type="PANTHER" id="PTHR45641">
    <property type="entry name" value="TETRATRICOPEPTIDE REPEAT PROTEIN (AFU_ORTHOLOGUE AFUA_6G03870)"/>
    <property type="match status" value="1"/>
</dbReference>
<dbReference type="SUPFAM" id="SSF48452">
    <property type="entry name" value="TPR-like"/>
    <property type="match status" value="2"/>
</dbReference>
<dbReference type="PANTHER" id="PTHR45641:SF19">
    <property type="entry name" value="NEPHROCYSTIN-3"/>
    <property type="match status" value="1"/>
</dbReference>
<dbReference type="InterPro" id="IPR019734">
    <property type="entry name" value="TPR_rpt"/>
</dbReference>
<evidence type="ECO:0000256" key="2">
    <source>
        <dbReference type="ARBA" id="ARBA00022803"/>
    </source>
</evidence>
<evidence type="ECO:0000313" key="3">
    <source>
        <dbReference type="EMBL" id="KAF3062865.1"/>
    </source>
</evidence>
<dbReference type="EMBL" id="QLNT01000020">
    <property type="protein sequence ID" value="KAF3062865.1"/>
    <property type="molecule type" value="Genomic_DNA"/>
</dbReference>
<keyword evidence="2" id="KW-0802">TPR repeat</keyword>
<evidence type="ECO:0000256" key="1">
    <source>
        <dbReference type="ARBA" id="ARBA00022737"/>
    </source>
</evidence>
<name>A0A9P4X831_9HYPO</name>
<accession>A0A9P4X831</accession>
<reference evidence="3 4" key="1">
    <citation type="submission" date="2018-06" db="EMBL/GenBank/DDBJ databases">
        <title>Genome analysis of cellulolytic fungus Trichoderma lentiforme CFAM-422.</title>
        <authorList>
            <person name="Steindorff A.S."/>
            <person name="Formighieri E.F."/>
            <person name="Midorikawa G.E.O."/>
            <person name="Tamietti M.S."/>
            <person name="Ramos E.Z."/>
            <person name="Silva A.S."/>
            <person name="Bon E.P.S."/>
            <person name="Mendes T.D."/>
            <person name="Damaso M.C.T."/>
            <person name="Favaro L.C.L."/>
        </authorList>
    </citation>
    <scope>NUCLEOTIDE SEQUENCE [LARGE SCALE GENOMIC DNA]</scope>
    <source>
        <strain evidence="3 4">CFAM-422</strain>
    </source>
</reference>
<keyword evidence="1" id="KW-0677">Repeat</keyword>
<protein>
    <submittedName>
        <fullName evidence="3">Uncharacterized protein</fullName>
    </submittedName>
</protein>
<organism evidence="3 4">
    <name type="scientific">Trichoderma lentiforme</name>
    <dbReference type="NCBI Taxonomy" id="1567552"/>
    <lineage>
        <taxon>Eukaryota</taxon>
        <taxon>Fungi</taxon>
        <taxon>Dikarya</taxon>
        <taxon>Ascomycota</taxon>
        <taxon>Pezizomycotina</taxon>
        <taxon>Sordariomycetes</taxon>
        <taxon>Hypocreomycetidae</taxon>
        <taxon>Hypocreales</taxon>
        <taxon>Hypocreaceae</taxon>
        <taxon>Trichoderma</taxon>
    </lineage>
</organism>
<dbReference type="Pfam" id="PF13424">
    <property type="entry name" value="TPR_12"/>
    <property type="match status" value="1"/>
</dbReference>
<dbReference type="Gene3D" id="1.25.40.10">
    <property type="entry name" value="Tetratricopeptide repeat domain"/>
    <property type="match status" value="1"/>
</dbReference>
<dbReference type="SMART" id="SM00028">
    <property type="entry name" value="TPR"/>
    <property type="match status" value="4"/>
</dbReference>
<dbReference type="Proteomes" id="UP000801864">
    <property type="component" value="Unassembled WGS sequence"/>
</dbReference>